<feature type="compositionally biased region" description="Polar residues" evidence="1">
    <location>
        <begin position="188"/>
        <end position="197"/>
    </location>
</feature>
<organism evidence="3 4">
    <name type="scientific">Serendipita indica (strain DSM 11827)</name>
    <name type="common">Root endophyte fungus</name>
    <name type="synonym">Piriformospora indica</name>
    <dbReference type="NCBI Taxonomy" id="1109443"/>
    <lineage>
        <taxon>Eukaryota</taxon>
        <taxon>Fungi</taxon>
        <taxon>Dikarya</taxon>
        <taxon>Basidiomycota</taxon>
        <taxon>Agaricomycotina</taxon>
        <taxon>Agaricomycetes</taxon>
        <taxon>Sebacinales</taxon>
        <taxon>Serendipitaceae</taxon>
        <taxon>Serendipita</taxon>
    </lineage>
</organism>
<reference evidence="3 4" key="1">
    <citation type="journal article" date="2011" name="PLoS Pathog.">
        <title>Endophytic Life Strategies Decoded by Genome and Transcriptome Analyses of the Mutualistic Root Symbiont Piriformospora indica.</title>
        <authorList>
            <person name="Zuccaro A."/>
            <person name="Lahrmann U."/>
            <person name="Guldener U."/>
            <person name="Langen G."/>
            <person name="Pfiffi S."/>
            <person name="Biedenkopf D."/>
            <person name="Wong P."/>
            <person name="Samans B."/>
            <person name="Grimm C."/>
            <person name="Basiewicz M."/>
            <person name="Murat C."/>
            <person name="Martin F."/>
            <person name="Kogel K.H."/>
        </authorList>
    </citation>
    <scope>NUCLEOTIDE SEQUENCE [LARGE SCALE GENOMIC DNA]</scope>
    <source>
        <strain evidence="3 4">DSM 11827</strain>
    </source>
</reference>
<feature type="compositionally biased region" description="Polar residues" evidence="1">
    <location>
        <begin position="156"/>
        <end position="167"/>
    </location>
</feature>
<dbReference type="HOGENOM" id="CLU_588156_0_0_1"/>
<dbReference type="STRING" id="1109443.G4T885"/>
<keyword evidence="4" id="KW-1185">Reference proteome</keyword>
<keyword evidence="2" id="KW-1133">Transmembrane helix</keyword>
<feature type="compositionally biased region" description="Low complexity" evidence="1">
    <location>
        <begin position="105"/>
        <end position="115"/>
    </location>
</feature>
<dbReference type="eggNOG" id="ENOG502SI7Z">
    <property type="taxonomic scope" value="Eukaryota"/>
</dbReference>
<keyword evidence="2" id="KW-0812">Transmembrane</keyword>
<feature type="compositionally biased region" description="Basic and acidic residues" evidence="1">
    <location>
        <begin position="288"/>
        <end position="299"/>
    </location>
</feature>
<dbReference type="AlphaFoldDB" id="G4T885"/>
<feature type="compositionally biased region" description="Pro residues" evidence="1">
    <location>
        <begin position="208"/>
        <end position="221"/>
    </location>
</feature>
<feature type="transmembrane region" description="Helical" evidence="2">
    <location>
        <begin position="468"/>
        <end position="487"/>
    </location>
</feature>
<sequence>MPRSVRAPLRQVNGSDGESDQEISQYASPASRLRAAMSRLGPSTPPDRRITTASESDSDLNPVFSARKSLKDVFSRAMRDNDDSPDSKLSSLPPDAQVVDDESQVSDSDFQVSSQGTSLQLLRHRLEIPEMSSRMDVSSSMAKPGRSQKSLHHLLQTAQDESAAQDNESVDTARADPPKDEDEEQNITEDQVNTPANRSRAHIEFHTPSPPSGIPDLPAPPKSDDDDSFLHVANKTPRPPGGWFTPVRHAENSQLASPSLVGRTPAPPGAWQATPVPSETRKSGYKVRFSEESFSKPRPSDATAHEGNQSSEQRITLVDSFGRELQEENDGEDGAIKIVDSLGNEIERSLAAEMSEAFDQNEPVTIEGVQSKISDIRQGLQQVESRQTISHHRRVVKQRAIPHDRILELAMGSREARIEREKLLRQSHLVRARTEELATLVNNLKPAVETSVPASVSRHVTWRPSRTFIIWMLLFDLVLFYIIYFFARAYIQHYFLTSHYDPAFAMVDPSRLHGYPFLQTILLHGHWRKFVTQSSNLLGNPNGLLPSVLSLPLDRVVRDLPS</sequence>
<dbReference type="OrthoDB" id="3230534at2759"/>
<gene>
    <name evidence="3" type="ORF">PIIN_01333</name>
</gene>
<feature type="compositionally biased region" description="Basic and acidic residues" evidence="1">
    <location>
        <begin position="69"/>
        <end position="86"/>
    </location>
</feature>
<dbReference type="EMBL" id="CAFZ01000015">
    <property type="protein sequence ID" value="CCA67504.1"/>
    <property type="molecule type" value="Genomic_DNA"/>
</dbReference>
<evidence type="ECO:0000256" key="1">
    <source>
        <dbReference type="SAM" id="MobiDB-lite"/>
    </source>
</evidence>
<accession>G4T885</accession>
<feature type="compositionally biased region" description="Low complexity" evidence="1">
    <location>
        <begin position="87"/>
        <end position="97"/>
    </location>
</feature>
<protein>
    <submittedName>
        <fullName evidence="3">Uncharacterized protein</fullName>
    </submittedName>
</protein>
<evidence type="ECO:0000313" key="4">
    <source>
        <dbReference type="Proteomes" id="UP000007148"/>
    </source>
</evidence>
<name>G4T885_SERID</name>
<dbReference type="InParanoid" id="G4T885"/>
<keyword evidence="2" id="KW-0472">Membrane</keyword>
<evidence type="ECO:0000313" key="3">
    <source>
        <dbReference type="EMBL" id="CCA67504.1"/>
    </source>
</evidence>
<feature type="compositionally biased region" description="Polar residues" evidence="1">
    <location>
        <begin position="12"/>
        <end position="28"/>
    </location>
</feature>
<comment type="caution">
    <text evidence="3">The sequence shown here is derived from an EMBL/GenBank/DDBJ whole genome shotgun (WGS) entry which is preliminary data.</text>
</comment>
<evidence type="ECO:0000256" key="2">
    <source>
        <dbReference type="SAM" id="Phobius"/>
    </source>
</evidence>
<feature type="region of interest" description="Disordered" evidence="1">
    <location>
        <begin position="1"/>
        <end position="314"/>
    </location>
</feature>
<dbReference type="Proteomes" id="UP000007148">
    <property type="component" value="Unassembled WGS sequence"/>
</dbReference>
<proteinExistence type="predicted"/>